<organism evidence="2 3">
    <name type="scientific">Roseateles terrae</name>
    <dbReference type="NCBI Taxonomy" id="431060"/>
    <lineage>
        <taxon>Bacteria</taxon>
        <taxon>Pseudomonadati</taxon>
        <taxon>Pseudomonadota</taxon>
        <taxon>Betaproteobacteria</taxon>
        <taxon>Burkholderiales</taxon>
        <taxon>Sphaerotilaceae</taxon>
        <taxon>Roseateles</taxon>
    </lineage>
</organism>
<dbReference type="Proteomes" id="UP000574369">
    <property type="component" value="Unassembled WGS sequence"/>
</dbReference>
<protein>
    <recommendedName>
        <fullName evidence="4">Amino acid transporter</fullName>
    </recommendedName>
</protein>
<reference evidence="2 3" key="1">
    <citation type="submission" date="2020-08" db="EMBL/GenBank/DDBJ databases">
        <title>Genomic Encyclopedia of Type Strains, Phase III (KMG-III): the genomes of soil and plant-associated and newly described type strains.</title>
        <authorList>
            <person name="Whitman W."/>
        </authorList>
    </citation>
    <scope>NUCLEOTIDE SEQUENCE [LARGE SCALE GENOMIC DNA]</scope>
    <source>
        <strain evidence="2 3">CECT 7247</strain>
    </source>
</reference>
<keyword evidence="3" id="KW-1185">Reference proteome</keyword>
<accession>A0ABR6GXC7</accession>
<dbReference type="EMBL" id="JACHXO010000008">
    <property type="protein sequence ID" value="MBB3196746.1"/>
    <property type="molecule type" value="Genomic_DNA"/>
</dbReference>
<proteinExistence type="predicted"/>
<dbReference type="RefSeq" id="WP_088453721.1">
    <property type="nucleotide sequence ID" value="NZ_JACHXO010000008.1"/>
</dbReference>
<feature type="transmembrane region" description="Helical" evidence="1">
    <location>
        <begin position="6"/>
        <end position="24"/>
    </location>
</feature>
<keyword evidence="1" id="KW-0472">Membrane</keyword>
<evidence type="ECO:0000256" key="1">
    <source>
        <dbReference type="SAM" id="Phobius"/>
    </source>
</evidence>
<evidence type="ECO:0000313" key="3">
    <source>
        <dbReference type="Proteomes" id="UP000574369"/>
    </source>
</evidence>
<evidence type="ECO:0008006" key="4">
    <source>
        <dbReference type="Google" id="ProtNLM"/>
    </source>
</evidence>
<feature type="transmembrane region" description="Helical" evidence="1">
    <location>
        <begin position="53"/>
        <end position="71"/>
    </location>
</feature>
<comment type="caution">
    <text evidence="2">The sequence shown here is derived from an EMBL/GenBank/DDBJ whole genome shotgun (WGS) entry which is preliminary data.</text>
</comment>
<sequence length="80" mass="9245">MDWLDAIQWPAMAVTLLAGWLVGAKSPAKRLWGFWIFVLSNFLWIVWGWHTQAYALIALQVGLFLMNLRGIRKNDQDASR</sequence>
<feature type="transmembrane region" description="Helical" evidence="1">
    <location>
        <begin position="31"/>
        <end position="47"/>
    </location>
</feature>
<keyword evidence="1" id="KW-1133">Transmembrane helix</keyword>
<evidence type="ECO:0000313" key="2">
    <source>
        <dbReference type="EMBL" id="MBB3196746.1"/>
    </source>
</evidence>
<keyword evidence="1" id="KW-0812">Transmembrane</keyword>
<gene>
    <name evidence="2" type="ORF">FHS28_004168</name>
</gene>
<name>A0ABR6GXC7_9BURK</name>